<proteinExistence type="predicted"/>
<dbReference type="Gene3D" id="1.10.3210.10">
    <property type="entry name" value="Hypothetical protein af1432"/>
    <property type="match status" value="1"/>
</dbReference>
<feature type="domain" description="HD/PDEase" evidence="1">
    <location>
        <begin position="46"/>
        <end position="163"/>
    </location>
</feature>
<gene>
    <name evidence="2" type="ORF">CO054_02790</name>
</gene>
<dbReference type="PANTHER" id="PTHR11373">
    <property type="entry name" value="DEOXYNUCLEOSIDE TRIPHOSPHATE TRIPHOSPHOHYDROLASE"/>
    <property type="match status" value="1"/>
</dbReference>
<dbReference type="AlphaFoldDB" id="A0A2M8ES37"/>
<dbReference type="SMART" id="SM00471">
    <property type="entry name" value="HDc"/>
    <property type="match status" value="1"/>
</dbReference>
<name>A0A2M8ES37_9BACT</name>
<evidence type="ECO:0000313" key="3">
    <source>
        <dbReference type="Proteomes" id="UP000229816"/>
    </source>
</evidence>
<dbReference type="GO" id="GO:0008832">
    <property type="term" value="F:dGTPase activity"/>
    <property type="evidence" value="ECO:0007669"/>
    <property type="project" value="TreeGrafter"/>
</dbReference>
<dbReference type="CDD" id="cd00077">
    <property type="entry name" value="HDc"/>
    <property type="match status" value="1"/>
</dbReference>
<dbReference type="InterPro" id="IPR006674">
    <property type="entry name" value="HD_domain"/>
</dbReference>
<dbReference type="InterPro" id="IPR050135">
    <property type="entry name" value="dGTPase-like"/>
</dbReference>
<dbReference type="Pfam" id="PF01966">
    <property type="entry name" value="HD"/>
    <property type="match status" value="1"/>
</dbReference>
<evidence type="ECO:0000313" key="2">
    <source>
        <dbReference type="EMBL" id="PJC27941.1"/>
    </source>
</evidence>
<comment type="caution">
    <text evidence="2">The sequence shown here is derived from an EMBL/GenBank/DDBJ whole genome shotgun (WGS) entry which is preliminary data.</text>
</comment>
<dbReference type="GO" id="GO:0006203">
    <property type="term" value="P:dGTP catabolic process"/>
    <property type="evidence" value="ECO:0007669"/>
    <property type="project" value="TreeGrafter"/>
</dbReference>
<reference evidence="3" key="1">
    <citation type="submission" date="2017-09" db="EMBL/GenBank/DDBJ databases">
        <title>Depth-based differentiation of microbial function through sediment-hosted aquifers and enrichment of novel symbionts in the deep terrestrial subsurface.</title>
        <authorList>
            <person name="Probst A.J."/>
            <person name="Ladd B."/>
            <person name="Jarett J.K."/>
            <person name="Geller-Mcgrath D.E."/>
            <person name="Sieber C.M.K."/>
            <person name="Emerson J.B."/>
            <person name="Anantharaman K."/>
            <person name="Thomas B.C."/>
            <person name="Malmstrom R."/>
            <person name="Stieglmeier M."/>
            <person name="Klingl A."/>
            <person name="Woyke T."/>
            <person name="Ryan C.M."/>
            <person name="Banfield J.F."/>
        </authorList>
    </citation>
    <scope>NUCLEOTIDE SEQUENCE [LARGE SCALE GENOMIC DNA]</scope>
</reference>
<protein>
    <recommendedName>
        <fullName evidence="1">HD/PDEase domain-containing protein</fullName>
    </recommendedName>
</protein>
<accession>A0A2M8ES37</accession>
<dbReference type="InterPro" id="IPR003607">
    <property type="entry name" value="HD/PDEase_dom"/>
</dbReference>
<dbReference type="PANTHER" id="PTHR11373:SF41">
    <property type="entry name" value="METAL-DEPENDENT PHOSPHOHYDROLASE"/>
    <property type="match status" value="1"/>
</dbReference>
<sequence length="170" mass="19269">MIYKDKIYGKLEIEEPIILELISTPAFLRLKGIEQAGFFEPHFPGSAKSRFEHSLGVFILLKKFGASLEEQVAGLIHDVSHGVFSHCLDYALGARFEKNHAYQDKILEKFIKKSEIPGILKKHGLDLDFILNDKNFPLKEKPLPDLCADRIDYSLRDAVSMQIIEPGEVS</sequence>
<evidence type="ECO:0000259" key="1">
    <source>
        <dbReference type="SMART" id="SM00471"/>
    </source>
</evidence>
<organism evidence="2 3">
    <name type="scientific">Candidatus Shapirobacteria bacterium CG_4_9_14_0_2_um_filter_39_11</name>
    <dbReference type="NCBI Taxonomy" id="1974478"/>
    <lineage>
        <taxon>Bacteria</taxon>
        <taxon>Candidatus Shapironibacteriota</taxon>
    </lineage>
</organism>
<dbReference type="Proteomes" id="UP000229816">
    <property type="component" value="Unassembled WGS sequence"/>
</dbReference>
<dbReference type="SUPFAM" id="SSF109604">
    <property type="entry name" value="HD-domain/PDEase-like"/>
    <property type="match status" value="1"/>
</dbReference>
<feature type="non-terminal residue" evidence="2">
    <location>
        <position position="170"/>
    </location>
</feature>
<dbReference type="EMBL" id="PFSF01000063">
    <property type="protein sequence ID" value="PJC27941.1"/>
    <property type="molecule type" value="Genomic_DNA"/>
</dbReference>